<gene>
    <name evidence="4" type="ORF">Dpo_3c00220</name>
</gene>
<name>S0FYZ2_9BACT</name>
<feature type="domain" description="NACHT" evidence="3">
    <location>
        <begin position="247"/>
        <end position="420"/>
    </location>
</feature>
<dbReference type="GO" id="GO:0003677">
    <property type="term" value="F:DNA binding"/>
    <property type="evidence" value="ECO:0007669"/>
    <property type="project" value="InterPro"/>
</dbReference>
<dbReference type="Proteomes" id="UP000014216">
    <property type="component" value="Unassembled WGS sequence"/>
</dbReference>
<dbReference type="Pfam" id="PF04471">
    <property type="entry name" value="Mrr_cat"/>
    <property type="match status" value="1"/>
</dbReference>
<keyword evidence="5" id="KW-1185">Reference proteome</keyword>
<dbReference type="Gene3D" id="1.10.10.2480">
    <property type="match status" value="1"/>
</dbReference>
<sequence>MTKIRVYELARDLNMTNKALLDKLEELCIEGKGHLSSLEYTEVKQIKRNIFGKTHKESLDTLVKPSVIRRRIPIIPDWEIFEKEVRNLLTQQGWAVTPEHILGPKKVDAYAEKTTDFMQKKKIAIECKYYEKPLSKSEVVTIVVDYLPLIQNNYVDTLLIVTSNGLSPAAVTYAKDTEGIVHIKFLELLYSSIDFSNYVQGIRAQYTMDELPVLYTYQSAKDIENSHILDVAEHILDWTESEDEQPLAIFGGYGIGKSTLAKRLAYVLAKRHMLDSQKRIPIMIGLDDVTSDQSLDGLLGRHFTSFATVPNFNFHIFLQLNNRGRFVIILDGFDEMKKTMSWESLQYNFTQFNKLIGKNTKVILLGRPTAFISEAEYIEAIQGKRSIGGTLKQIPGWPEYKEYRLLRFELKQIKEYVQKYKTTKIFQGQKPHQINRFYNILERYKKHKLLDLASRPVQLKMLLQILPHYKGSLDIFTETILYSEFVELIIRRDLKKRARSAYNLKERRLFASKLAFWMWQNDATLEISVSSIPDDIFKGFERKDVHIDAVKRDLISGCFLEKKPPEGLYLPHRSFLEFLVADWLVRLVERKDENLLEIPFVSPEIIAFFNELVGKKNVLEWRDWLRRISKNRAIEEQCVELFKETCKYYNIRVTSTLLNELRHIKPQKKKENSIDELKASEDLDNYPIKKRKQKKMPHRLGGVTKKKNLRGVKC</sequence>
<accession>S0FYZ2</accession>
<dbReference type="RefSeq" id="WP_006965203.1">
    <property type="nucleotide sequence ID" value="NZ_APJX01000003.1"/>
</dbReference>
<protein>
    <submittedName>
        <fullName evidence="4">Putative NTPase, NACHT domain-containing protein</fullName>
    </submittedName>
</protein>
<feature type="domain" description="Restriction endonuclease type IV Mrr" evidence="1">
    <location>
        <begin position="77"/>
        <end position="188"/>
    </location>
</feature>
<dbReference type="OrthoDB" id="5526868at2"/>
<dbReference type="InterPro" id="IPR006847">
    <property type="entry name" value="IF2_N"/>
</dbReference>
<dbReference type="AlphaFoldDB" id="S0FYZ2"/>
<dbReference type="Pfam" id="PF04760">
    <property type="entry name" value="IF2_N"/>
    <property type="match status" value="1"/>
</dbReference>
<evidence type="ECO:0000259" key="2">
    <source>
        <dbReference type="Pfam" id="PF04760"/>
    </source>
</evidence>
<dbReference type="SUPFAM" id="SSF52980">
    <property type="entry name" value="Restriction endonuclease-like"/>
    <property type="match status" value="1"/>
</dbReference>
<evidence type="ECO:0000313" key="4">
    <source>
        <dbReference type="EMBL" id="EMS79880.1"/>
    </source>
</evidence>
<evidence type="ECO:0000259" key="1">
    <source>
        <dbReference type="Pfam" id="PF04471"/>
    </source>
</evidence>
<evidence type="ECO:0000313" key="5">
    <source>
        <dbReference type="Proteomes" id="UP000014216"/>
    </source>
</evidence>
<dbReference type="EMBL" id="APJX01000003">
    <property type="protein sequence ID" value="EMS79880.1"/>
    <property type="molecule type" value="Genomic_DNA"/>
</dbReference>
<dbReference type="Gene3D" id="3.40.1350.10">
    <property type="match status" value="1"/>
</dbReference>
<evidence type="ECO:0000259" key="3">
    <source>
        <dbReference type="Pfam" id="PF05729"/>
    </source>
</evidence>
<dbReference type="InterPro" id="IPR011856">
    <property type="entry name" value="tRNA_endonuc-like_dom_sf"/>
</dbReference>
<dbReference type="Pfam" id="PF05729">
    <property type="entry name" value="NACHT"/>
    <property type="match status" value="1"/>
</dbReference>
<dbReference type="SUPFAM" id="SSF52540">
    <property type="entry name" value="P-loop containing nucleoside triphosphate hydrolases"/>
    <property type="match status" value="1"/>
</dbReference>
<dbReference type="GO" id="GO:0009307">
    <property type="term" value="P:DNA restriction-modification system"/>
    <property type="evidence" value="ECO:0007669"/>
    <property type="project" value="InterPro"/>
</dbReference>
<organism evidence="4 5">
    <name type="scientific">Desulfotignum phosphitoxidans DSM 13687</name>
    <dbReference type="NCBI Taxonomy" id="1286635"/>
    <lineage>
        <taxon>Bacteria</taxon>
        <taxon>Pseudomonadati</taxon>
        <taxon>Thermodesulfobacteriota</taxon>
        <taxon>Desulfobacteria</taxon>
        <taxon>Desulfobacterales</taxon>
        <taxon>Desulfobacteraceae</taxon>
        <taxon>Desulfotignum</taxon>
    </lineage>
</organism>
<dbReference type="InterPro" id="IPR011335">
    <property type="entry name" value="Restrct_endonuc-II-like"/>
</dbReference>
<dbReference type="GO" id="GO:0004519">
    <property type="term" value="F:endonuclease activity"/>
    <property type="evidence" value="ECO:0007669"/>
    <property type="project" value="InterPro"/>
</dbReference>
<comment type="caution">
    <text evidence="4">The sequence shown here is derived from an EMBL/GenBank/DDBJ whole genome shotgun (WGS) entry which is preliminary data.</text>
</comment>
<dbReference type="InterPro" id="IPR007560">
    <property type="entry name" value="Restrct_endonuc_IV_Mrr"/>
</dbReference>
<dbReference type="InterPro" id="IPR007111">
    <property type="entry name" value="NACHT_NTPase"/>
</dbReference>
<reference evidence="4 5" key="1">
    <citation type="journal article" date="2013" name="Genome Announc.">
        <title>Draft Genome Sequence of Desulfotignum phosphitoxidans DSM 13687 Strain FiPS-3.</title>
        <authorList>
            <person name="Poehlein A."/>
            <person name="Daniel R."/>
            <person name="Simeonova D.D."/>
        </authorList>
    </citation>
    <scope>NUCLEOTIDE SEQUENCE [LARGE SCALE GENOMIC DNA]</scope>
    <source>
        <strain evidence="4 5">DSM 13687</strain>
    </source>
</reference>
<proteinExistence type="predicted"/>
<dbReference type="InterPro" id="IPR027417">
    <property type="entry name" value="P-loop_NTPase"/>
</dbReference>
<feature type="domain" description="Translation initiation factor IF-2 N-terminal" evidence="2">
    <location>
        <begin position="1"/>
        <end position="47"/>
    </location>
</feature>
<dbReference type="Gene3D" id="3.40.50.300">
    <property type="entry name" value="P-loop containing nucleotide triphosphate hydrolases"/>
    <property type="match status" value="1"/>
</dbReference>